<dbReference type="Proteomes" id="UP000217221">
    <property type="component" value="Chromosome"/>
</dbReference>
<dbReference type="SUPFAM" id="SSF69593">
    <property type="entry name" value="Glycerol-3-phosphate (1)-acyltransferase"/>
    <property type="match status" value="1"/>
</dbReference>
<keyword evidence="2 5" id="KW-0012">Acyltransferase</keyword>
<evidence type="ECO:0000256" key="1">
    <source>
        <dbReference type="ARBA" id="ARBA00022679"/>
    </source>
</evidence>
<gene>
    <name evidence="5" type="ORF">PHILAsVB114_02570</name>
</gene>
<reference evidence="5 6" key="1">
    <citation type="submission" date="2016-07" db="EMBL/GenBank/DDBJ databases">
        <title>High microdiversification within the ubiquitous acI lineage of Actinobacteria.</title>
        <authorList>
            <person name="Neuenschwander S.M."/>
            <person name="Salcher M."/>
            <person name="Ghai R."/>
            <person name="Pernthaler J."/>
        </authorList>
    </citation>
    <scope>NUCLEOTIDE SEQUENCE [LARGE SCALE GENOMIC DNA]</scope>
    <source>
        <strain evidence="5">MMS-VB-114</strain>
    </source>
</reference>
<dbReference type="EMBL" id="CP016782">
    <property type="protein sequence ID" value="ASY27546.1"/>
    <property type="molecule type" value="Genomic_DNA"/>
</dbReference>
<keyword evidence="1 5" id="KW-0808">Transferase</keyword>
<organism evidence="5 6">
    <name type="scientific">Candidatus Planktophila limnetica</name>
    <dbReference type="NCBI Taxonomy" id="573600"/>
    <lineage>
        <taxon>Bacteria</taxon>
        <taxon>Bacillati</taxon>
        <taxon>Actinomycetota</taxon>
        <taxon>Actinomycetes</taxon>
        <taxon>Candidatus Nanopelagicales</taxon>
        <taxon>Candidatus Nanopelagicaceae</taxon>
        <taxon>Candidatus Planktophila</taxon>
    </lineage>
</organism>
<dbReference type="KEGG" id="plim:PHILAsVB114_02570"/>
<keyword evidence="6" id="KW-1185">Reference proteome</keyword>
<evidence type="ECO:0000256" key="2">
    <source>
        <dbReference type="ARBA" id="ARBA00023315"/>
    </source>
</evidence>
<evidence type="ECO:0000313" key="6">
    <source>
        <dbReference type="Proteomes" id="UP000217221"/>
    </source>
</evidence>
<dbReference type="GO" id="GO:0003841">
    <property type="term" value="F:1-acylglycerol-3-phosphate O-acyltransferase activity"/>
    <property type="evidence" value="ECO:0007669"/>
    <property type="project" value="TreeGrafter"/>
</dbReference>
<name>A0A249LF42_9ACTN</name>
<evidence type="ECO:0000313" key="5">
    <source>
        <dbReference type="EMBL" id="ASY27546.1"/>
    </source>
</evidence>
<dbReference type="OrthoDB" id="9806008at2"/>
<dbReference type="RefSeq" id="WP_095697842.1">
    <property type="nucleotide sequence ID" value="NZ_CP016782.1"/>
</dbReference>
<dbReference type="InterPro" id="IPR002123">
    <property type="entry name" value="Plipid/glycerol_acylTrfase"/>
</dbReference>
<accession>A0A249LF42</accession>
<dbReference type="PANTHER" id="PTHR10434:SF55">
    <property type="entry name" value="POSSIBLE ACYLTRANSFERASE"/>
    <property type="match status" value="1"/>
</dbReference>
<dbReference type="GO" id="GO:0005886">
    <property type="term" value="C:plasma membrane"/>
    <property type="evidence" value="ECO:0007669"/>
    <property type="project" value="TreeGrafter"/>
</dbReference>
<sequence length="259" mass="28423">MDSAQIIYAPPTGKPLGTNPTFNFCARVMIPLLNAITKRTWQGAENIPQSGPAIVISNHLSYADVLFFAQFLFQNGRAPRFIGKRSVFNVPVIGRILLAAGQIPVDRESTHASKALDHAVAALKAGHLIGIYPEGTLTRDENLWPMIAKTGAARLALITKLPIIPVAAWGIGDVLAPYNKIPRIWPRSKITLRAGKPIDMSLWYGKEDDPAALAEATLHIMGELTTMLEEIRGEKRPAHIFDPHTSNLPRTGNFKKKRA</sequence>
<dbReference type="AlphaFoldDB" id="A0A249LF42"/>
<evidence type="ECO:0000259" key="4">
    <source>
        <dbReference type="SMART" id="SM00563"/>
    </source>
</evidence>
<dbReference type="CDD" id="cd07989">
    <property type="entry name" value="LPLAT_AGPAT-like"/>
    <property type="match status" value="1"/>
</dbReference>
<dbReference type="SMART" id="SM00563">
    <property type="entry name" value="PlsC"/>
    <property type="match status" value="1"/>
</dbReference>
<dbReference type="GO" id="GO:0006654">
    <property type="term" value="P:phosphatidic acid biosynthetic process"/>
    <property type="evidence" value="ECO:0007669"/>
    <property type="project" value="TreeGrafter"/>
</dbReference>
<dbReference type="Pfam" id="PF01553">
    <property type="entry name" value="Acyltransferase"/>
    <property type="match status" value="1"/>
</dbReference>
<feature type="domain" description="Phospholipid/glycerol acyltransferase" evidence="4">
    <location>
        <begin position="53"/>
        <end position="171"/>
    </location>
</feature>
<dbReference type="PANTHER" id="PTHR10434">
    <property type="entry name" value="1-ACYL-SN-GLYCEROL-3-PHOSPHATE ACYLTRANSFERASE"/>
    <property type="match status" value="1"/>
</dbReference>
<protein>
    <submittedName>
        <fullName evidence="5">1-acyl-sn-glycerol-3-phosphate acyltransferase</fullName>
    </submittedName>
</protein>
<feature type="region of interest" description="Disordered" evidence="3">
    <location>
        <begin position="239"/>
        <end position="259"/>
    </location>
</feature>
<proteinExistence type="predicted"/>
<evidence type="ECO:0000256" key="3">
    <source>
        <dbReference type="SAM" id="MobiDB-lite"/>
    </source>
</evidence>